<evidence type="ECO:0000259" key="6">
    <source>
        <dbReference type="Pfam" id="PF05175"/>
    </source>
</evidence>
<name>A0A1M4TD55_9BACL</name>
<evidence type="ECO:0000256" key="1">
    <source>
        <dbReference type="ARBA" id="ARBA00012771"/>
    </source>
</evidence>
<dbReference type="InterPro" id="IPR004556">
    <property type="entry name" value="HemK-like"/>
</dbReference>
<dbReference type="NCBIfam" id="TIGR00536">
    <property type="entry name" value="hemK_fam"/>
    <property type="match status" value="1"/>
</dbReference>
<evidence type="ECO:0000256" key="2">
    <source>
        <dbReference type="ARBA" id="ARBA00022603"/>
    </source>
</evidence>
<dbReference type="Pfam" id="PF05175">
    <property type="entry name" value="MTS"/>
    <property type="match status" value="1"/>
</dbReference>
<dbReference type="InterPro" id="IPR050320">
    <property type="entry name" value="N5-glutamine_MTase"/>
</dbReference>
<dbReference type="Proteomes" id="UP000184476">
    <property type="component" value="Unassembled WGS sequence"/>
</dbReference>
<keyword evidence="2 7" id="KW-0489">Methyltransferase</keyword>
<dbReference type="NCBIfam" id="TIGR03704">
    <property type="entry name" value="PrmC_rel_meth"/>
    <property type="match status" value="1"/>
</dbReference>
<dbReference type="CDD" id="cd02440">
    <property type="entry name" value="AdoMet_MTases"/>
    <property type="match status" value="1"/>
</dbReference>
<evidence type="ECO:0000256" key="4">
    <source>
        <dbReference type="ARBA" id="ARBA00022691"/>
    </source>
</evidence>
<keyword evidence="8" id="KW-1185">Reference proteome</keyword>
<dbReference type="SUPFAM" id="SSF53335">
    <property type="entry name" value="S-adenosyl-L-methionine-dependent methyltransferases"/>
    <property type="match status" value="1"/>
</dbReference>
<dbReference type="PANTHER" id="PTHR18895">
    <property type="entry name" value="HEMK METHYLTRANSFERASE"/>
    <property type="match status" value="1"/>
</dbReference>
<accession>A0A1M4TD55</accession>
<gene>
    <name evidence="7" type="ORF">SAMN05444392_101414</name>
</gene>
<protein>
    <recommendedName>
        <fullName evidence="1">peptide chain release factor N(5)-glutamine methyltransferase</fullName>
        <ecNumber evidence="1">2.1.1.297</ecNumber>
    </recommendedName>
</protein>
<dbReference type="STRING" id="112248.SAMN05444392_101414"/>
<keyword evidence="4" id="KW-0949">S-adenosyl-L-methionine</keyword>
<dbReference type="InterPro" id="IPR022446">
    <property type="entry name" value="MeTrfrase_put"/>
</dbReference>
<keyword evidence="3 7" id="KW-0808">Transferase</keyword>
<evidence type="ECO:0000256" key="3">
    <source>
        <dbReference type="ARBA" id="ARBA00022679"/>
    </source>
</evidence>
<evidence type="ECO:0000256" key="5">
    <source>
        <dbReference type="ARBA" id="ARBA00048391"/>
    </source>
</evidence>
<evidence type="ECO:0000313" key="8">
    <source>
        <dbReference type="Proteomes" id="UP000184476"/>
    </source>
</evidence>
<dbReference type="AlphaFoldDB" id="A0A1M4TD55"/>
<dbReference type="EC" id="2.1.1.297" evidence="1"/>
<feature type="domain" description="Methyltransferase small" evidence="6">
    <location>
        <begin position="90"/>
        <end position="200"/>
    </location>
</feature>
<sequence length="274" mass="29792">MGVIIVEKINRDEKDAAFANIVNRLRNAGCVFAEDETRLLISSAQTLVDLISMVEKRESGLPLEHVIGWTDFCGLRIAVDSGVFVPRRRTEFLVQQAAILARPKSIVVDLCCGSGAIGAVLITWLDQIKLYAVDIDPIAVKCAQRNLPNGQVFRGDLFKPLPDALKGHVDVLVANVPYVPTESINLLPSEARIHEALVALDGGKDGLNIQRRVAASAPHWLSPNGHLLIETSEQQAPQTVEIFAANGLIPKVASFNELDATVVIGTRPTLKRND</sequence>
<dbReference type="InterPro" id="IPR029063">
    <property type="entry name" value="SAM-dependent_MTases_sf"/>
</dbReference>
<dbReference type="PANTHER" id="PTHR18895:SF74">
    <property type="entry name" value="MTRF1L RELEASE FACTOR GLUTAMINE METHYLTRANSFERASE"/>
    <property type="match status" value="1"/>
</dbReference>
<dbReference type="GO" id="GO:0102559">
    <property type="term" value="F:peptide chain release factor N(5)-glutamine methyltransferase activity"/>
    <property type="evidence" value="ECO:0007669"/>
    <property type="project" value="UniProtKB-EC"/>
</dbReference>
<organism evidence="7 8">
    <name type="scientific">Seinonella peptonophila</name>
    <dbReference type="NCBI Taxonomy" id="112248"/>
    <lineage>
        <taxon>Bacteria</taxon>
        <taxon>Bacillati</taxon>
        <taxon>Bacillota</taxon>
        <taxon>Bacilli</taxon>
        <taxon>Bacillales</taxon>
        <taxon>Thermoactinomycetaceae</taxon>
        <taxon>Seinonella</taxon>
    </lineage>
</organism>
<dbReference type="Gene3D" id="3.40.50.150">
    <property type="entry name" value="Vaccinia Virus protein VP39"/>
    <property type="match status" value="1"/>
</dbReference>
<dbReference type="EMBL" id="FQVL01000001">
    <property type="protein sequence ID" value="SHE42298.1"/>
    <property type="molecule type" value="Genomic_DNA"/>
</dbReference>
<dbReference type="InterPro" id="IPR007848">
    <property type="entry name" value="Small_mtfrase_dom"/>
</dbReference>
<comment type="catalytic activity">
    <reaction evidence="5">
        <text>L-glutaminyl-[peptide chain release factor] + S-adenosyl-L-methionine = N(5)-methyl-L-glutaminyl-[peptide chain release factor] + S-adenosyl-L-homocysteine + H(+)</text>
        <dbReference type="Rhea" id="RHEA:42896"/>
        <dbReference type="Rhea" id="RHEA-COMP:10271"/>
        <dbReference type="Rhea" id="RHEA-COMP:10272"/>
        <dbReference type="ChEBI" id="CHEBI:15378"/>
        <dbReference type="ChEBI" id="CHEBI:30011"/>
        <dbReference type="ChEBI" id="CHEBI:57856"/>
        <dbReference type="ChEBI" id="CHEBI:59789"/>
        <dbReference type="ChEBI" id="CHEBI:61891"/>
        <dbReference type="EC" id="2.1.1.297"/>
    </reaction>
</comment>
<evidence type="ECO:0000313" key="7">
    <source>
        <dbReference type="EMBL" id="SHE42298.1"/>
    </source>
</evidence>
<reference evidence="7 8" key="1">
    <citation type="submission" date="2016-11" db="EMBL/GenBank/DDBJ databases">
        <authorList>
            <person name="Jaros S."/>
            <person name="Januszkiewicz K."/>
            <person name="Wedrychowicz H."/>
        </authorList>
    </citation>
    <scope>NUCLEOTIDE SEQUENCE [LARGE SCALE GENOMIC DNA]</scope>
    <source>
        <strain evidence="7 8">DSM 44666</strain>
    </source>
</reference>
<proteinExistence type="predicted"/>
<dbReference type="GO" id="GO:0032259">
    <property type="term" value="P:methylation"/>
    <property type="evidence" value="ECO:0007669"/>
    <property type="project" value="UniProtKB-KW"/>
</dbReference>